<dbReference type="RefSeq" id="WP_198578056.1">
    <property type="nucleotide sequence ID" value="NZ_JADWOX010000019.1"/>
</dbReference>
<feature type="chain" id="PRO_5047525333" evidence="1">
    <location>
        <begin position="35"/>
        <end position="237"/>
    </location>
</feature>
<dbReference type="EMBL" id="JADWOX010000019">
    <property type="protein sequence ID" value="MBI1686162.1"/>
    <property type="molecule type" value="Genomic_DNA"/>
</dbReference>
<evidence type="ECO:0000313" key="3">
    <source>
        <dbReference type="Proteomes" id="UP000639859"/>
    </source>
</evidence>
<accession>A0ABS0T2Q2</accession>
<dbReference type="Proteomes" id="UP000639859">
    <property type="component" value="Unassembled WGS sequence"/>
</dbReference>
<name>A0ABS0T2Q2_9CAUL</name>
<keyword evidence="3" id="KW-1185">Reference proteome</keyword>
<proteinExistence type="predicted"/>
<reference evidence="2 3" key="1">
    <citation type="submission" date="2020-11" db="EMBL/GenBank/DDBJ databases">
        <title>genome sequence of strain KACC 18849.</title>
        <authorList>
            <person name="Gao J."/>
            <person name="Zhang X."/>
        </authorList>
    </citation>
    <scope>NUCLEOTIDE SEQUENCE [LARGE SCALE GENOMIC DNA]</scope>
    <source>
        <strain evidence="2 3">KACC 18849</strain>
    </source>
</reference>
<comment type="caution">
    <text evidence="2">The sequence shown here is derived from an EMBL/GenBank/DDBJ whole genome shotgun (WGS) entry which is preliminary data.</text>
</comment>
<evidence type="ECO:0000313" key="2">
    <source>
        <dbReference type="EMBL" id="MBI1686162.1"/>
    </source>
</evidence>
<organism evidence="2 3">
    <name type="scientific">Caulobacter hibisci</name>
    <dbReference type="NCBI Taxonomy" id="2035993"/>
    <lineage>
        <taxon>Bacteria</taxon>
        <taxon>Pseudomonadati</taxon>
        <taxon>Pseudomonadota</taxon>
        <taxon>Alphaproteobacteria</taxon>
        <taxon>Caulobacterales</taxon>
        <taxon>Caulobacteraceae</taxon>
        <taxon>Caulobacter</taxon>
    </lineage>
</organism>
<sequence>MNIGSRGWGAKRGKPLVFPIAVCALLGVASPLSAKPPADTIVLKGGTGDTVEISTTGPFADPHATQLAQDIQALDQQIAKMRKQKAERDPAAAEVKAEMLGIAVDARDDALSELDLALAVARKTSAGALDPDAVARADADARAAKTVLSSRAPSSIAVTTSISTSVTDATLHYMSAQKHRQRSTEWSSYSDGERMRIGRYVFRVNPARAGAPGYEEFVLVISDPTRKRLTPMQAPNP</sequence>
<keyword evidence="1" id="KW-0732">Signal</keyword>
<protein>
    <submittedName>
        <fullName evidence="2">Uncharacterized protein</fullName>
    </submittedName>
</protein>
<feature type="signal peptide" evidence="1">
    <location>
        <begin position="1"/>
        <end position="34"/>
    </location>
</feature>
<gene>
    <name evidence="2" type="ORF">I4Q42_21045</name>
</gene>
<evidence type="ECO:0000256" key="1">
    <source>
        <dbReference type="SAM" id="SignalP"/>
    </source>
</evidence>